<dbReference type="InterPro" id="IPR050707">
    <property type="entry name" value="HTH_MetabolicPath_Reg"/>
</dbReference>
<dbReference type="OrthoDB" id="8524622at2"/>
<protein>
    <submittedName>
        <fullName evidence="7">DNA-binding transcriptional regulator, IclR family</fullName>
    </submittedName>
</protein>
<evidence type="ECO:0000313" key="7">
    <source>
        <dbReference type="EMBL" id="SEA90921.1"/>
    </source>
</evidence>
<keyword evidence="2 7" id="KW-0238">DNA-binding</keyword>
<dbReference type="InterPro" id="IPR036388">
    <property type="entry name" value="WH-like_DNA-bd_sf"/>
</dbReference>
<dbReference type="Proteomes" id="UP000198638">
    <property type="component" value="Unassembled WGS sequence"/>
</dbReference>
<feature type="region of interest" description="Disordered" evidence="4">
    <location>
        <begin position="14"/>
        <end position="34"/>
    </location>
</feature>
<dbReference type="InterPro" id="IPR005471">
    <property type="entry name" value="Tscrpt_reg_IclR_N"/>
</dbReference>
<dbReference type="PROSITE" id="PS51078">
    <property type="entry name" value="ICLR_ED"/>
    <property type="match status" value="1"/>
</dbReference>
<dbReference type="Pfam" id="PF09339">
    <property type="entry name" value="HTH_IclR"/>
    <property type="match status" value="1"/>
</dbReference>
<dbReference type="SUPFAM" id="SSF55781">
    <property type="entry name" value="GAF domain-like"/>
    <property type="match status" value="1"/>
</dbReference>
<evidence type="ECO:0000256" key="1">
    <source>
        <dbReference type="ARBA" id="ARBA00023015"/>
    </source>
</evidence>
<name>A0A1H4F135_9BURK</name>
<reference evidence="8" key="1">
    <citation type="submission" date="2016-10" db="EMBL/GenBank/DDBJ databases">
        <authorList>
            <person name="Varghese N."/>
            <person name="Submissions S."/>
        </authorList>
    </citation>
    <scope>NUCLEOTIDE SEQUENCE [LARGE SCALE GENOMIC DNA]</scope>
    <source>
        <strain evidence="8">LMG 24000</strain>
    </source>
</reference>
<accession>A0A1H4F135</accession>
<dbReference type="Pfam" id="PF01614">
    <property type="entry name" value="IclR_C"/>
    <property type="match status" value="1"/>
</dbReference>
<evidence type="ECO:0000256" key="2">
    <source>
        <dbReference type="ARBA" id="ARBA00023125"/>
    </source>
</evidence>
<evidence type="ECO:0000256" key="3">
    <source>
        <dbReference type="ARBA" id="ARBA00023163"/>
    </source>
</evidence>
<sequence length="293" mass="31227">MLSFQYETFKLTRPSKTGDIESPSDDASAAKKQRGIQSVEVGGRLLDALARHRAPLGLSELAGAAQLSAAQAYTYLVSLTRLGLVKRDPLTGSYEPGPLALRLGLLHIEQQPAYHVAVPQAAALAEAFGYSVAVCVAGTQGPTIVRYERGGSPLHVNLHIGTVMSLEATSTGRVFCAFFSPSQVAAMWRSQTRPPDRTKDARNAKTGLAPAFNAPLRARLDDIRARGMERGIDAPSPGISSLSVPVFDAERRMQLALTVIGPSGSIDVDWDGPVARALRDASQRVTDALANRA</sequence>
<evidence type="ECO:0000256" key="4">
    <source>
        <dbReference type="SAM" id="MobiDB-lite"/>
    </source>
</evidence>
<dbReference type="STRING" id="83784.SAMN05192564_10444"/>
<dbReference type="EMBL" id="FNRQ01000004">
    <property type="protein sequence ID" value="SEA90921.1"/>
    <property type="molecule type" value="Genomic_DNA"/>
</dbReference>
<keyword evidence="3" id="KW-0804">Transcription</keyword>
<dbReference type="InterPro" id="IPR036390">
    <property type="entry name" value="WH_DNA-bd_sf"/>
</dbReference>
<keyword evidence="1" id="KW-0805">Transcription regulation</keyword>
<evidence type="ECO:0000313" key="8">
    <source>
        <dbReference type="Proteomes" id="UP000198638"/>
    </source>
</evidence>
<dbReference type="Gene3D" id="1.10.10.10">
    <property type="entry name" value="Winged helix-like DNA-binding domain superfamily/Winged helix DNA-binding domain"/>
    <property type="match status" value="1"/>
</dbReference>
<evidence type="ECO:0000259" key="5">
    <source>
        <dbReference type="PROSITE" id="PS51077"/>
    </source>
</evidence>
<dbReference type="PROSITE" id="PS51077">
    <property type="entry name" value="HTH_ICLR"/>
    <property type="match status" value="1"/>
</dbReference>
<proteinExistence type="predicted"/>
<dbReference type="InterPro" id="IPR014757">
    <property type="entry name" value="Tscrpt_reg_IclR_C"/>
</dbReference>
<dbReference type="PANTHER" id="PTHR30136">
    <property type="entry name" value="HELIX-TURN-HELIX TRANSCRIPTIONAL REGULATOR, ICLR FAMILY"/>
    <property type="match status" value="1"/>
</dbReference>
<keyword evidence="8" id="KW-1185">Reference proteome</keyword>
<organism evidence="7 8">
    <name type="scientific">Paraburkholderia sartisoli</name>
    <dbReference type="NCBI Taxonomy" id="83784"/>
    <lineage>
        <taxon>Bacteria</taxon>
        <taxon>Pseudomonadati</taxon>
        <taxon>Pseudomonadota</taxon>
        <taxon>Betaproteobacteria</taxon>
        <taxon>Burkholderiales</taxon>
        <taxon>Burkholderiaceae</taxon>
        <taxon>Paraburkholderia</taxon>
    </lineage>
</organism>
<dbReference type="GO" id="GO:0045892">
    <property type="term" value="P:negative regulation of DNA-templated transcription"/>
    <property type="evidence" value="ECO:0007669"/>
    <property type="project" value="TreeGrafter"/>
</dbReference>
<dbReference type="PANTHER" id="PTHR30136:SF8">
    <property type="entry name" value="TRANSCRIPTIONAL REGULATORY PROTEIN"/>
    <property type="match status" value="1"/>
</dbReference>
<dbReference type="InterPro" id="IPR029016">
    <property type="entry name" value="GAF-like_dom_sf"/>
</dbReference>
<dbReference type="SMART" id="SM00346">
    <property type="entry name" value="HTH_ICLR"/>
    <property type="match status" value="1"/>
</dbReference>
<dbReference type="GO" id="GO:0003677">
    <property type="term" value="F:DNA binding"/>
    <property type="evidence" value="ECO:0007669"/>
    <property type="project" value="UniProtKB-KW"/>
</dbReference>
<dbReference type="SUPFAM" id="SSF46785">
    <property type="entry name" value="Winged helix' DNA-binding domain"/>
    <property type="match status" value="1"/>
</dbReference>
<dbReference type="GO" id="GO:0003700">
    <property type="term" value="F:DNA-binding transcription factor activity"/>
    <property type="evidence" value="ECO:0007669"/>
    <property type="project" value="TreeGrafter"/>
</dbReference>
<feature type="domain" description="IclR-ED" evidence="6">
    <location>
        <begin position="99"/>
        <end position="291"/>
    </location>
</feature>
<evidence type="ECO:0000259" key="6">
    <source>
        <dbReference type="PROSITE" id="PS51078"/>
    </source>
</evidence>
<gene>
    <name evidence="7" type="ORF">SAMN05192564_10444</name>
</gene>
<dbReference type="AlphaFoldDB" id="A0A1H4F135"/>
<dbReference type="Gene3D" id="3.30.450.40">
    <property type="match status" value="1"/>
</dbReference>
<feature type="domain" description="HTH iclR-type" evidence="5">
    <location>
        <begin position="36"/>
        <end position="98"/>
    </location>
</feature>